<keyword evidence="2" id="KW-1185">Reference proteome</keyword>
<dbReference type="AlphaFoldDB" id="A0A9W6WCB6"/>
<dbReference type="Proteomes" id="UP001165079">
    <property type="component" value="Unassembled WGS sequence"/>
</dbReference>
<accession>A0A9W6WCB6</accession>
<gene>
    <name evidence="1" type="ORF">Afil01_44170</name>
</gene>
<name>A0A9W6WCB6_9ACTN</name>
<dbReference type="RefSeq" id="WP_285664755.1">
    <property type="nucleotide sequence ID" value="NZ_BSTX01000003.1"/>
</dbReference>
<evidence type="ECO:0000313" key="1">
    <source>
        <dbReference type="EMBL" id="GLZ79610.1"/>
    </source>
</evidence>
<comment type="caution">
    <text evidence="1">The sequence shown here is derived from an EMBL/GenBank/DDBJ whole genome shotgun (WGS) entry which is preliminary data.</text>
</comment>
<proteinExistence type="predicted"/>
<reference evidence="1" key="1">
    <citation type="submission" date="2023-03" db="EMBL/GenBank/DDBJ databases">
        <title>Actinorhabdospora filicis NBRC 111898.</title>
        <authorList>
            <person name="Ichikawa N."/>
            <person name="Sato H."/>
            <person name="Tonouchi N."/>
        </authorList>
    </citation>
    <scope>NUCLEOTIDE SEQUENCE</scope>
    <source>
        <strain evidence="1">NBRC 111898</strain>
    </source>
</reference>
<organism evidence="1 2">
    <name type="scientific">Actinorhabdospora filicis</name>
    <dbReference type="NCBI Taxonomy" id="1785913"/>
    <lineage>
        <taxon>Bacteria</taxon>
        <taxon>Bacillati</taxon>
        <taxon>Actinomycetota</taxon>
        <taxon>Actinomycetes</taxon>
        <taxon>Micromonosporales</taxon>
        <taxon>Micromonosporaceae</taxon>
        <taxon>Actinorhabdospora</taxon>
    </lineage>
</organism>
<evidence type="ECO:0000313" key="2">
    <source>
        <dbReference type="Proteomes" id="UP001165079"/>
    </source>
</evidence>
<dbReference type="EMBL" id="BSTX01000003">
    <property type="protein sequence ID" value="GLZ79610.1"/>
    <property type="molecule type" value="Genomic_DNA"/>
</dbReference>
<sequence length="208" mass="22845">MSVADFVQLAGRSETVVSRSGFGEVEGLIGTALPDDYKAWAEAYPMIQIGGELVILNFSTMERGELVAELSHSLAGVERVLRAVPGGPLVSMDGKVIAPDSSTVSLRPEQGGFLRWGLTENNYALMWRLIGPPEAWPIVVTDAVDWWVYEGGFLEFITGLMSGVVECPFLSEEFYEWPAVAELQGYDVMDDGGCRPIFRLIGDWADEF</sequence>
<protein>
    <submittedName>
        <fullName evidence="1">Uncharacterized protein</fullName>
    </submittedName>
</protein>